<dbReference type="Pfam" id="PF13335">
    <property type="entry name" value="Mg_chelatase_C"/>
    <property type="match status" value="1"/>
</dbReference>
<evidence type="ECO:0000259" key="3">
    <source>
        <dbReference type="Pfam" id="PF01078"/>
    </source>
</evidence>
<dbReference type="InterPro" id="IPR014721">
    <property type="entry name" value="Ribsml_uS5_D2-typ_fold_subgr"/>
</dbReference>
<dbReference type="Proteomes" id="UP000006048">
    <property type="component" value="Chromosome"/>
</dbReference>
<organism evidence="5 6">
    <name type="scientific">Turneriella parva (strain ATCC BAA-1111 / DSM 21527 / NCTC 11395 / H)</name>
    <name type="common">Leptospira parva</name>
    <dbReference type="NCBI Taxonomy" id="869212"/>
    <lineage>
        <taxon>Bacteria</taxon>
        <taxon>Pseudomonadati</taxon>
        <taxon>Spirochaetota</taxon>
        <taxon>Spirochaetia</taxon>
        <taxon>Leptospirales</taxon>
        <taxon>Leptospiraceae</taxon>
        <taxon>Turneriella</taxon>
    </lineage>
</organism>
<dbReference type="NCBIfam" id="TIGR00368">
    <property type="entry name" value="YifB family Mg chelatase-like AAA ATPase"/>
    <property type="match status" value="1"/>
</dbReference>
<evidence type="ECO:0000259" key="4">
    <source>
        <dbReference type="Pfam" id="PF13335"/>
    </source>
</evidence>
<keyword evidence="2" id="KW-0067">ATP-binding</keyword>
<dbReference type="GO" id="GO:0005524">
    <property type="term" value="F:ATP binding"/>
    <property type="evidence" value="ECO:0007669"/>
    <property type="project" value="UniProtKB-KW"/>
</dbReference>
<dbReference type="PRINTS" id="PR01657">
    <property type="entry name" value="MCMFAMILY"/>
</dbReference>
<dbReference type="PANTHER" id="PTHR32039:SF7">
    <property type="entry name" value="COMPETENCE PROTEIN COMM"/>
    <property type="match status" value="1"/>
</dbReference>
<dbReference type="InterPro" id="IPR025158">
    <property type="entry name" value="Mg_chelat-rel_C"/>
</dbReference>
<gene>
    <name evidence="5" type="ordered locus">Turpa_3095</name>
</gene>
<name>I4B8X7_TURPD</name>
<dbReference type="InterPro" id="IPR001208">
    <property type="entry name" value="MCM_dom"/>
</dbReference>
<evidence type="ECO:0000256" key="2">
    <source>
        <dbReference type="ARBA" id="ARBA00022840"/>
    </source>
</evidence>
<keyword evidence="1" id="KW-0547">Nucleotide-binding</keyword>
<dbReference type="Gene3D" id="3.40.50.300">
    <property type="entry name" value="P-loop containing nucleotide triphosphate hydrolases"/>
    <property type="match status" value="1"/>
</dbReference>
<dbReference type="InterPro" id="IPR045006">
    <property type="entry name" value="CHLI-like"/>
</dbReference>
<dbReference type="InterPro" id="IPR004482">
    <property type="entry name" value="Mg_chelat-rel"/>
</dbReference>
<evidence type="ECO:0000313" key="6">
    <source>
        <dbReference type="Proteomes" id="UP000006048"/>
    </source>
</evidence>
<keyword evidence="6" id="KW-1185">Reference proteome</keyword>
<dbReference type="EMBL" id="CP002959">
    <property type="protein sequence ID" value="AFM13734.1"/>
    <property type="molecule type" value="Genomic_DNA"/>
</dbReference>
<feature type="domain" description="Mg chelatase-related protein C-terminal" evidence="4">
    <location>
        <begin position="401"/>
        <end position="490"/>
    </location>
</feature>
<dbReference type="STRING" id="869212.Turpa_3095"/>
<dbReference type="HOGENOM" id="CLU_026145_1_0_12"/>
<dbReference type="InterPro" id="IPR020568">
    <property type="entry name" value="Ribosomal_Su5_D2-typ_SF"/>
</dbReference>
<dbReference type="OrthoDB" id="9813147at2"/>
<evidence type="ECO:0000256" key="1">
    <source>
        <dbReference type="ARBA" id="ARBA00022741"/>
    </source>
</evidence>
<sequence length="500" mass="54713">MFARIYTSARVGFHATLISAEAELLPGLPNVSVIGLPDHSLRESRDRIRSAVHNSGFRFPARNIVINLAPNDTPKEGGLIEAAMAVAVLVSSGQLPQEAFAGTAILGALSLDGSLVAARGIFASAIFAAGNQQIRRLIVPEQVAGSLTVPEGTEVYAIRTLGELPLYCSGGMTPRSGLKYEPNYEHTEIAIEHIFGLGVAKRALAIAAVGRHHVLMAGSPGTGKSLLARAYRHILPPLNFTEAAEVTRIWSLAGLTQSELVTTRPFRSPHHTTSTPALVGGSSNATPGEISFAHHGTLFLDELPEFRNEALQSLREPLEEQTITVSRARGHITYPADFQLIAAANPCRCGLLFSEAERCTCPKRTSFAQFNKIVGPFLDRVAIELNHNDLPEIIFASHEMTTESLRQRIAAAWQRSRYDNGGPLNRDADAQLVYKFFAALKPHRLYESFAAAERLSMRSWLNVLRVAKSIADLEDEPPGEQHLYEALRYRFVRKWMARAA</sequence>
<dbReference type="Pfam" id="PF13541">
    <property type="entry name" value="ChlI"/>
    <property type="match status" value="1"/>
</dbReference>
<dbReference type="GO" id="GO:0003677">
    <property type="term" value="F:DNA binding"/>
    <property type="evidence" value="ECO:0007669"/>
    <property type="project" value="InterPro"/>
</dbReference>
<dbReference type="SUPFAM" id="SSF54211">
    <property type="entry name" value="Ribosomal protein S5 domain 2-like"/>
    <property type="match status" value="1"/>
</dbReference>
<dbReference type="SUPFAM" id="SSF52540">
    <property type="entry name" value="P-loop containing nucleoside triphosphate hydrolases"/>
    <property type="match status" value="1"/>
</dbReference>
<feature type="domain" description="Magnesium chelatase ChlI-like catalytic" evidence="3">
    <location>
        <begin position="192"/>
        <end position="388"/>
    </location>
</feature>
<accession>I4B8X7</accession>
<dbReference type="AlphaFoldDB" id="I4B8X7"/>
<proteinExistence type="predicted"/>
<protein>
    <submittedName>
        <fullName evidence="5">Mg chelatase, subunit ChlI</fullName>
    </submittedName>
</protein>
<dbReference type="InterPro" id="IPR027417">
    <property type="entry name" value="P-loop_NTPase"/>
</dbReference>
<dbReference type="PANTHER" id="PTHR32039">
    <property type="entry name" value="MAGNESIUM-CHELATASE SUBUNIT CHLI"/>
    <property type="match status" value="1"/>
</dbReference>
<evidence type="ECO:0000313" key="5">
    <source>
        <dbReference type="EMBL" id="AFM13734.1"/>
    </source>
</evidence>
<dbReference type="RefSeq" id="WP_014804235.1">
    <property type="nucleotide sequence ID" value="NC_018020.1"/>
</dbReference>
<dbReference type="InterPro" id="IPR000523">
    <property type="entry name" value="Mg_chelatse_chII-like_cat_dom"/>
</dbReference>
<dbReference type="KEGG" id="tpx:Turpa_3095"/>
<dbReference type="Gene3D" id="3.30.230.10">
    <property type="match status" value="1"/>
</dbReference>
<dbReference type="PATRIC" id="fig|869212.3.peg.3122"/>
<dbReference type="Pfam" id="PF01078">
    <property type="entry name" value="Mg_chelatase"/>
    <property type="match status" value="1"/>
</dbReference>
<reference evidence="5 6" key="1">
    <citation type="submission" date="2012-06" db="EMBL/GenBank/DDBJ databases">
        <title>The complete chromosome of genome of Turneriella parva DSM 21527.</title>
        <authorList>
            <consortium name="US DOE Joint Genome Institute (JGI-PGF)"/>
            <person name="Lucas S."/>
            <person name="Han J."/>
            <person name="Lapidus A."/>
            <person name="Bruce D."/>
            <person name="Goodwin L."/>
            <person name="Pitluck S."/>
            <person name="Peters L."/>
            <person name="Kyrpides N."/>
            <person name="Mavromatis K."/>
            <person name="Ivanova N."/>
            <person name="Mikhailova N."/>
            <person name="Chertkov O."/>
            <person name="Detter J.C."/>
            <person name="Tapia R."/>
            <person name="Han C."/>
            <person name="Land M."/>
            <person name="Hauser L."/>
            <person name="Markowitz V."/>
            <person name="Cheng J.-F."/>
            <person name="Hugenholtz P."/>
            <person name="Woyke T."/>
            <person name="Wu D."/>
            <person name="Gronow S."/>
            <person name="Wellnitz S."/>
            <person name="Brambilla E."/>
            <person name="Klenk H.-P."/>
            <person name="Eisen J.A."/>
        </authorList>
    </citation>
    <scope>NUCLEOTIDE SEQUENCE [LARGE SCALE GENOMIC DNA]</scope>
    <source>
        <strain evidence="6">ATCC BAA-1111 / DSM 21527 / NCTC 11395 / H</strain>
    </source>
</reference>